<dbReference type="InterPro" id="IPR012332">
    <property type="entry name" value="Autotransporter_pectin_lyase_C"/>
</dbReference>
<evidence type="ECO:0000313" key="4">
    <source>
        <dbReference type="EMBL" id="MFC5464089.1"/>
    </source>
</evidence>
<dbReference type="PROSITE" id="PS00409">
    <property type="entry name" value="PROKAR_NTER_METHYL"/>
    <property type="match status" value="1"/>
</dbReference>
<evidence type="ECO:0000256" key="3">
    <source>
        <dbReference type="SAM" id="Phobius"/>
    </source>
</evidence>
<keyword evidence="3" id="KW-0472">Membrane</keyword>
<keyword evidence="2" id="KW-0178">Competence</keyword>
<reference evidence="5" key="1">
    <citation type="journal article" date="2019" name="Int. J. Syst. Evol. Microbiol.">
        <title>The Global Catalogue of Microorganisms (GCM) 10K type strain sequencing project: providing services to taxonomists for standard genome sequencing and annotation.</title>
        <authorList>
            <consortium name="The Broad Institute Genomics Platform"/>
            <consortium name="The Broad Institute Genome Sequencing Center for Infectious Disease"/>
            <person name="Wu L."/>
            <person name="Ma J."/>
        </authorList>
    </citation>
    <scope>NUCLEOTIDE SEQUENCE [LARGE SCALE GENOMIC DNA]</scope>
    <source>
        <strain evidence="5">CGMCC 1.12237</strain>
    </source>
</reference>
<evidence type="ECO:0000313" key="5">
    <source>
        <dbReference type="Proteomes" id="UP001596147"/>
    </source>
</evidence>
<dbReference type="Gene3D" id="2.160.20.20">
    <property type="match status" value="1"/>
</dbReference>
<evidence type="ECO:0000256" key="1">
    <source>
        <dbReference type="ARBA" id="ARBA00004241"/>
    </source>
</evidence>
<gene>
    <name evidence="4" type="ORF">ACFPM4_04880</name>
</gene>
<keyword evidence="5" id="KW-1185">Reference proteome</keyword>
<evidence type="ECO:0008006" key="6">
    <source>
        <dbReference type="Google" id="ProtNLM"/>
    </source>
</evidence>
<sequence length="496" mass="54717">MYKRYISQQEGITLIELLAALAITSLIIILSFSVLTSTFKFNDKSQAHINLRQEANILITNIRKHHQKQEPVCYEQLEQLLSNAQILNSTLWLDKKIFREGNCWEPIPSTGGIPDLPVTFTLTDPSQSYQFEIDTIIDGYSRNEISIDIPNQPPVDDNFYEQIKNNNVFIYGSDFGIYGSTPVDNAANQHGTIFISNLNQENLLFTGNNKVSVSNIYINKKGQEIIFRSSTKLGAKNTTDIVRIEGNVQLNNGGARIYANTVYIDGNVTFGSSAIIDAKKVIIIGDVQLNNGGAKINTESLYVDGNVTFGDSAKIEADKVAITGDVTFHNWGASLKANEIYINGEVGTRQPDNIIGNYTHGLVPLNKDDIPKALKLSTPTFHDDSWYAANGYEVRSSGKLSDGSKIYTHSNFTTNDSHENTNNVIIVSKGDINISRFGSSHLTGILFAPQGKVTFNGGGFRGVVIARDGFFTKGNPSITFTNVSEFIHNPEHAPFK</sequence>
<dbReference type="Proteomes" id="UP001596147">
    <property type="component" value="Unassembled WGS sequence"/>
</dbReference>
<keyword evidence="3" id="KW-0812">Transmembrane</keyword>
<evidence type="ECO:0000256" key="2">
    <source>
        <dbReference type="ARBA" id="ARBA00023287"/>
    </source>
</evidence>
<organism evidence="4 5">
    <name type="scientific">Lederbergia graminis</name>
    <dbReference type="NCBI Taxonomy" id="735518"/>
    <lineage>
        <taxon>Bacteria</taxon>
        <taxon>Bacillati</taxon>
        <taxon>Bacillota</taxon>
        <taxon>Bacilli</taxon>
        <taxon>Bacillales</taxon>
        <taxon>Bacillaceae</taxon>
        <taxon>Lederbergia</taxon>
    </lineage>
</organism>
<accession>A0ABW0LDZ4</accession>
<proteinExistence type="predicted"/>
<feature type="transmembrane region" description="Helical" evidence="3">
    <location>
        <begin position="12"/>
        <end position="35"/>
    </location>
</feature>
<dbReference type="RefSeq" id="WP_382348402.1">
    <property type="nucleotide sequence ID" value="NZ_JBHSMC010000003.1"/>
</dbReference>
<protein>
    <recommendedName>
        <fullName evidence="6">Prepilin-type N-terminal cleavage/methylation domain-containing protein</fullName>
    </recommendedName>
</protein>
<keyword evidence="3" id="KW-1133">Transmembrane helix</keyword>
<dbReference type="EMBL" id="JBHSMC010000003">
    <property type="protein sequence ID" value="MFC5464089.1"/>
    <property type="molecule type" value="Genomic_DNA"/>
</dbReference>
<dbReference type="InterPro" id="IPR012902">
    <property type="entry name" value="N_methyl_site"/>
</dbReference>
<comment type="subcellular location">
    <subcellularLocation>
        <location evidence="1">Cell surface</location>
    </subcellularLocation>
</comment>
<comment type="caution">
    <text evidence="4">The sequence shown here is derived from an EMBL/GenBank/DDBJ whole genome shotgun (WGS) entry which is preliminary data.</text>
</comment>
<name>A0ABW0LDZ4_9BACI</name>